<keyword evidence="1" id="KW-0238">DNA-binding</keyword>
<evidence type="ECO:0000313" key="3">
    <source>
        <dbReference type="EMBL" id="KAJ8953444.1"/>
    </source>
</evidence>
<reference evidence="3" key="1">
    <citation type="journal article" date="2023" name="Insect Mol. Biol.">
        <title>Genome sequencing provides insights into the evolution of gene families encoding plant cell wall-degrading enzymes in longhorned beetles.</title>
        <authorList>
            <person name="Shin N.R."/>
            <person name="Okamura Y."/>
            <person name="Kirsch R."/>
            <person name="Pauchet Y."/>
        </authorList>
    </citation>
    <scope>NUCLEOTIDE SEQUENCE</scope>
    <source>
        <strain evidence="3">AMC_N1</strain>
    </source>
</reference>
<comment type="caution">
    <text evidence="3">The sequence shown here is derived from an EMBL/GenBank/DDBJ whole genome shotgun (WGS) entry which is preliminary data.</text>
</comment>
<dbReference type="EMBL" id="JAPWTK010000056">
    <property type="protein sequence ID" value="KAJ8953444.1"/>
    <property type="molecule type" value="Genomic_DNA"/>
</dbReference>
<dbReference type="AlphaFoldDB" id="A0AAV8YNE1"/>
<dbReference type="Pfam" id="PF03221">
    <property type="entry name" value="HTH_Tnp_Tc5"/>
    <property type="match status" value="1"/>
</dbReference>
<sequence>MLNEKWNIAVENRRIPGRFEGGSGRKLMPSRKKIVQTETGKLKDSSKVVQKKNKRKFCSKEPFLKSEKIKSVLDRPVKNLAYQKPLFWIDLVEEYQKTLVKLDQNHSLPRNERQSADWLVNIAKCGFPVTKADLLDTIEKILKDEGNTTLFKKGRPGKKWYSNFLRRHPEISLRQAEGINKNCLLNLR</sequence>
<evidence type="ECO:0000313" key="4">
    <source>
        <dbReference type="Proteomes" id="UP001162162"/>
    </source>
</evidence>
<dbReference type="PROSITE" id="PS51253">
    <property type="entry name" value="HTH_CENPB"/>
    <property type="match status" value="1"/>
</dbReference>
<dbReference type="InterPro" id="IPR006600">
    <property type="entry name" value="HTH_CenpB_DNA-bd_dom"/>
</dbReference>
<organism evidence="3 4">
    <name type="scientific">Aromia moschata</name>
    <dbReference type="NCBI Taxonomy" id="1265417"/>
    <lineage>
        <taxon>Eukaryota</taxon>
        <taxon>Metazoa</taxon>
        <taxon>Ecdysozoa</taxon>
        <taxon>Arthropoda</taxon>
        <taxon>Hexapoda</taxon>
        <taxon>Insecta</taxon>
        <taxon>Pterygota</taxon>
        <taxon>Neoptera</taxon>
        <taxon>Endopterygota</taxon>
        <taxon>Coleoptera</taxon>
        <taxon>Polyphaga</taxon>
        <taxon>Cucujiformia</taxon>
        <taxon>Chrysomeloidea</taxon>
        <taxon>Cerambycidae</taxon>
        <taxon>Cerambycinae</taxon>
        <taxon>Callichromatini</taxon>
        <taxon>Aromia</taxon>
    </lineage>
</organism>
<dbReference type="GO" id="GO:0003677">
    <property type="term" value="F:DNA binding"/>
    <property type="evidence" value="ECO:0007669"/>
    <property type="project" value="UniProtKB-KW"/>
</dbReference>
<accession>A0AAV8YNE1</accession>
<name>A0AAV8YNE1_9CUCU</name>
<proteinExistence type="predicted"/>
<evidence type="ECO:0000259" key="2">
    <source>
        <dbReference type="PROSITE" id="PS51253"/>
    </source>
</evidence>
<gene>
    <name evidence="3" type="ORF">NQ318_023563</name>
</gene>
<protein>
    <recommendedName>
        <fullName evidence="2">HTH CENPB-type domain-containing protein</fullName>
    </recommendedName>
</protein>
<dbReference type="Proteomes" id="UP001162162">
    <property type="component" value="Unassembled WGS sequence"/>
</dbReference>
<keyword evidence="4" id="KW-1185">Reference proteome</keyword>
<evidence type="ECO:0000256" key="1">
    <source>
        <dbReference type="ARBA" id="ARBA00023125"/>
    </source>
</evidence>
<feature type="domain" description="HTH CENPB-type" evidence="2">
    <location>
        <begin position="99"/>
        <end position="174"/>
    </location>
</feature>